<dbReference type="GO" id="GO:0005509">
    <property type="term" value="F:calcium ion binding"/>
    <property type="evidence" value="ECO:0007669"/>
    <property type="project" value="InterPro"/>
</dbReference>
<sequence length="140" mass="15924">MAYVSKEITKFLRDCDKDGDNRVTQAEVLAYYNSKDPKSAQKLTNQLFKKYDKDRSGDLNIDEITKYAKGLLTREISKVLKQFDTNKDKKITYAELISNCEDGELVALMTFGDLNKNNDDVVTVDEIRAYLNSHGSGPQQ</sequence>
<keyword evidence="4" id="KW-1185">Reference proteome</keyword>
<dbReference type="EMBL" id="AJWJ01000003">
    <property type="protein sequence ID" value="KAF2078545.1"/>
    <property type="molecule type" value="Genomic_DNA"/>
</dbReference>
<dbReference type="Pfam" id="PF13499">
    <property type="entry name" value="EF-hand_7"/>
    <property type="match status" value="1"/>
</dbReference>
<accession>A0A8J4Q3E1</accession>
<dbReference type="PROSITE" id="PS50222">
    <property type="entry name" value="EF_HAND_2"/>
    <property type="match status" value="2"/>
</dbReference>
<dbReference type="PROSITE" id="PS00018">
    <property type="entry name" value="EF_HAND_1"/>
    <property type="match status" value="3"/>
</dbReference>
<dbReference type="Gene3D" id="1.10.238.10">
    <property type="entry name" value="EF-hand"/>
    <property type="match status" value="2"/>
</dbReference>
<organism evidence="3 4">
    <name type="scientific">Polysphondylium violaceum</name>
    <dbReference type="NCBI Taxonomy" id="133409"/>
    <lineage>
        <taxon>Eukaryota</taxon>
        <taxon>Amoebozoa</taxon>
        <taxon>Evosea</taxon>
        <taxon>Eumycetozoa</taxon>
        <taxon>Dictyostelia</taxon>
        <taxon>Dictyosteliales</taxon>
        <taxon>Dictyosteliaceae</taxon>
        <taxon>Polysphondylium</taxon>
    </lineage>
</organism>
<protein>
    <recommendedName>
        <fullName evidence="2">EF-hand domain-containing protein</fullName>
    </recommendedName>
</protein>
<evidence type="ECO:0000256" key="1">
    <source>
        <dbReference type="ARBA" id="ARBA00022837"/>
    </source>
</evidence>
<evidence type="ECO:0000313" key="3">
    <source>
        <dbReference type="EMBL" id="KAF2078545.1"/>
    </source>
</evidence>
<feature type="domain" description="EF-hand" evidence="2">
    <location>
        <begin position="39"/>
        <end position="74"/>
    </location>
</feature>
<keyword evidence="1" id="KW-0106">Calcium</keyword>
<evidence type="ECO:0000259" key="2">
    <source>
        <dbReference type="PROSITE" id="PS50222"/>
    </source>
</evidence>
<dbReference type="AlphaFoldDB" id="A0A8J4Q3E1"/>
<dbReference type="OrthoDB" id="408117at2759"/>
<reference evidence="3" key="1">
    <citation type="submission" date="2020-01" db="EMBL/GenBank/DDBJ databases">
        <title>Development of genomics and gene disruption for Polysphondylium violaceum indicates a role for the polyketide synthase stlB in stalk morphogenesis.</title>
        <authorList>
            <person name="Narita B."/>
            <person name="Kawabe Y."/>
            <person name="Kin K."/>
            <person name="Saito T."/>
            <person name="Gibbs R."/>
            <person name="Kuspa A."/>
            <person name="Muzny D."/>
            <person name="Queller D."/>
            <person name="Richards S."/>
            <person name="Strassman J."/>
            <person name="Sucgang R."/>
            <person name="Worley K."/>
            <person name="Schaap P."/>
        </authorList>
    </citation>
    <scope>NUCLEOTIDE SEQUENCE</scope>
    <source>
        <strain evidence="3">QSvi11</strain>
    </source>
</reference>
<dbReference type="SUPFAM" id="SSF47473">
    <property type="entry name" value="EF-hand"/>
    <property type="match status" value="1"/>
</dbReference>
<dbReference type="SMART" id="SM00054">
    <property type="entry name" value="EFh"/>
    <property type="match status" value="3"/>
</dbReference>
<feature type="domain" description="EF-hand" evidence="2">
    <location>
        <begin position="3"/>
        <end position="38"/>
    </location>
</feature>
<dbReference type="CDD" id="cd00051">
    <property type="entry name" value="EFh"/>
    <property type="match status" value="1"/>
</dbReference>
<evidence type="ECO:0000313" key="4">
    <source>
        <dbReference type="Proteomes" id="UP000695562"/>
    </source>
</evidence>
<comment type="caution">
    <text evidence="3">The sequence shown here is derived from an EMBL/GenBank/DDBJ whole genome shotgun (WGS) entry which is preliminary data.</text>
</comment>
<dbReference type="Proteomes" id="UP000695562">
    <property type="component" value="Unassembled WGS sequence"/>
</dbReference>
<proteinExistence type="predicted"/>
<gene>
    <name evidence="3" type="ORF">CYY_000169</name>
</gene>
<dbReference type="InterPro" id="IPR002048">
    <property type="entry name" value="EF_hand_dom"/>
</dbReference>
<dbReference type="InterPro" id="IPR018247">
    <property type="entry name" value="EF_Hand_1_Ca_BS"/>
</dbReference>
<dbReference type="InterPro" id="IPR011992">
    <property type="entry name" value="EF-hand-dom_pair"/>
</dbReference>
<name>A0A8J4Q3E1_9MYCE</name>